<proteinExistence type="predicted"/>
<dbReference type="CDD" id="cd02440">
    <property type="entry name" value="AdoMet_MTases"/>
    <property type="match status" value="1"/>
</dbReference>
<dbReference type="PANTHER" id="PTHR42912">
    <property type="entry name" value="METHYLTRANSFERASE"/>
    <property type="match status" value="1"/>
</dbReference>
<sequence>MSTEAIYRAVLPLLRSHLPAGGRYLDVGSGTGELLRRVRAGWRGSSFGCDYTGQWMQLPGQKVDVADLNRDPLPYESAFFDAVSCTEVIEHLDDYRRLLREIFRVLRPGGIVVLSTPNILNLKSRLRFLWFGFWNLFGPLSFSQRIRFDTDGHITPVHYFHLAHALHEAGFTELGLTVDRWQRSSLFSLVLLYLPIRIFGGIAYRQEERRYRTIAPENAPHVKAVNALPLLLGRTCIIWARKPVGAEDGALRGSASERHAERDNETASDRRR</sequence>
<keyword evidence="3" id="KW-1185">Reference proteome</keyword>
<dbReference type="GO" id="GO:0032259">
    <property type="term" value="P:methylation"/>
    <property type="evidence" value="ECO:0007669"/>
    <property type="project" value="UniProtKB-KW"/>
</dbReference>
<accession>A0A5E6MLK9</accession>
<keyword evidence="2" id="KW-0808">Transferase</keyword>
<dbReference type="Pfam" id="PF13489">
    <property type="entry name" value="Methyltransf_23"/>
    <property type="match status" value="1"/>
</dbReference>
<dbReference type="GO" id="GO:0008168">
    <property type="term" value="F:methyltransferase activity"/>
    <property type="evidence" value="ECO:0007669"/>
    <property type="project" value="UniProtKB-KW"/>
</dbReference>
<keyword evidence="2" id="KW-0489">Methyltransferase</keyword>
<comment type="caution">
    <text evidence="2">The sequence shown here is derived from an EMBL/GenBank/DDBJ whole genome shotgun (WGS) entry which is preliminary data.</text>
</comment>
<organism evidence="2 3">
    <name type="scientific">Methylacidimicrobium cyclopophantes</name>
    <dbReference type="NCBI Taxonomy" id="1041766"/>
    <lineage>
        <taxon>Bacteria</taxon>
        <taxon>Pseudomonadati</taxon>
        <taxon>Verrucomicrobiota</taxon>
        <taxon>Methylacidimicrobium</taxon>
    </lineage>
</organism>
<dbReference type="InterPro" id="IPR029063">
    <property type="entry name" value="SAM-dependent_MTases_sf"/>
</dbReference>
<dbReference type="Proteomes" id="UP000381693">
    <property type="component" value="Unassembled WGS sequence"/>
</dbReference>
<feature type="compositionally biased region" description="Basic and acidic residues" evidence="1">
    <location>
        <begin position="255"/>
        <end position="272"/>
    </location>
</feature>
<name>A0A5E6MLK9_9BACT</name>
<dbReference type="EMBL" id="CABFUZ020000136">
    <property type="protein sequence ID" value="VVM06947.1"/>
    <property type="molecule type" value="Genomic_DNA"/>
</dbReference>
<evidence type="ECO:0000313" key="3">
    <source>
        <dbReference type="Proteomes" id="UP000381693"/>
    </source>
</evidence>
<protein>
    <submittedName>
        <fullName evidence="2">S-adenosylmethionine-dependent methyltransferase/MSMEI_2290</fullName>
        <ecNumber evidence="2">2.1.1.-</ecNumber>
    </submittedName>
</protein>
<dbReference type="SUPFAM" id="SSF53335">
    <property type="entry name" value="S-adenosyl-L-methionine-dependent methyltransferases"/>
    <property type="match status" value="1"/>
</dbReference>
<reference evidence="2" key="1">
    <citation type="submission" date="2019-09" db="EMBL/GenBank/DDBJ databases">
        <authorList>
            <person name="Cremers G."/>
        </authorList>
    </citation>
    <scope>NUCLEOTIDE SEQUENCE [LARGE SCALE GENOMIC DNA]</scope>
    <source>
        <strain evidence="2">3B</strain>
    </source>
</reference>
<dbReference type="EC" id="2.1.1.-" evidence="2"/>
<dbReference type="Gene3D" id="3.40.50.150">
    <property type="entry name" value="Vaccinia Virus protein VP39"/>
    <property type="match status" value="1"/>
</dbReference>
<dbReference type="InterPro" id="IPR050508">
    <property type="entry name" value="Methyltransf_Superfamily"/>
</dbReference>
<dbReference type="RefSeq" id="WP_142525370.1">
    <property type="nucleotide sequence ID" value="NZ_CABFUZ020000136.1"/>
</dbReference>
<feature type="region of interest" description="Disordered" evidence="1">
    <location>
        <begin position="248"/>
        <end position="272"/>
    </location>
</feature>
<evidence type="ECO:0000313" key="2">
    <source>
        <dbReference type="EMBL" id="VVM06947.1"/>
    </source>
</evidence>
<evidence type="ECO:0000256" key="1">
    <source>
        <dbReference type="SAM" id="MobiDB-lite"/>
    </source>
</evidence>
<dbReference type="OrthoDB" id="8936324at2"/>
<dbReference type="AlphaFoldDB" id="A0A5E6MLK9"/>
<gene>
    <name evidence="2" type="ORF">MAMC_01359</name>
</gene>